<evidence type="ECO:0000313" key="3">
    <source>
        <dbReference type="Proteomes" id="UP000078348"/>
    </source>
</evidence>
<dbReference type="Gene3D" id="1.10.472.10">
    <property type="entry name" value="Cyclin-like"/>
    <property type="match status" value="1"/>
</dbReference>
<organism evidence="2 3">
    <name type="scientific">Blastocystis sp. subtype 1 (strain ATCC 50177 / NandII)</name>
    <dbReference type="NCBI Taxonomy" id="478820"/>
    <lineage>
        <taxon>Eukaryota</taxon>
        <taxon>Sar</taxon>
        <taxon>Stramenopiles</taxon>
        <taxon>Bigyra</taxon>
        <taxon>Opalozoa</taxon>
        <taxon>Opalinata</taxon>
        <taxon>Blastocystidae</taxon>
        <taxon>Blastocystis</taxon>
    </lineage>
</organism>
<dbReference type="EMBL" id="LXWW01000575">
    <property type="protein sequence ID" value="OAO11897.1"/>
    <property type="molecule type" value="Genomic_DNA"/>
</dbReference>
<dbReference type="InterPro" id="IPR036915">
    <property type="entry name" value="Cyclin-like_sf"/>
</dbReference>
<comment type="caution">
    <text evidence="2">The sequence shown here is derived from an EMBL/GenBank/DDBJ whole genome shotgun (WGS) entry which is preliminary data.</text>
</comment>
<accession>A0A196S751</accession>
<name>A0A196S751_BLAHN</name>
<sequence length="254" mass="28608">MKTLNLSEYRKMTDSEFILLMRRCCEVTFLSLDDHKAMVNCNQDLWEVNIYCPKLQIIVIHGSPIYASEFGDEVVARLASVDGSIPNVFCDQHVISAYHIFCSARIIRLVSAFNLRGSPITAHVWSLMKFVLSLELVQASLSQLSLDHLVVCGFYAICRLYGLSISFHHLLDMYTGYLTPYRAISNIVEWGDVNTLWFGVRVNVPQNSLGVNSVTGTMVELYNLFFVPLVYPAIQAYHAMLQREKGVSAPGVSV</sequence>
<feature type="domain" description="Retinoblastoma-associated protein B-box" evidence="1">
    <location>
        <begin position="101"/>
        <end position="186"/>
    </location>
</feature>
<dbReference type="OrthoDB" id="844594at2759"/>
<dbReference type="Pfam" id="PF01857">
    <property type="entry name" value="RB_B"/>
    <property type="match status" value="1"/>
</dbReference>
<dbReference type="GO" id="GO:0005634">
    <property type="term" value="C:nucleus"/>
    <property type="evidence" value="ECO:0007669"/>
    <property type="project" value="InterPro"/>
</dbReference>
<dbReference type="SUPFAM" id="SSF47954">
    <property type="entry name" value="Cyclin-like"/>
    <property type="match status" value="1"/>
</dbReference>
<protein>
    <recommendedName>
        <fullName evidence="1">Retinoblastoma-associated protein B-box domain-containing protein</fullName>
    </recommendedName>
</protein>
<reference evidence="2 3" key="1">
    <citation type="submission" date="2016-05" db="EMBL/GenBank/DDBJ databases">
        <title>Nuclear genome of Blastocystis sp. subtype 1 NandII.</title>
        <authorList>
            <person name="Gentekaki E."/>
            <person name="Curtis B."/>
            <person name="Stairs C."/>
            <person name="Eme L."/>
            <person name="Herman E."/>
            <person name="Klimes V."/>
            <person name="Arias M.C."/>
            <person name="Elias M."/>
            <person name="Hilliou F."/>
            <person name="Klute M."/>
            <person name="Malik S.-B."/>
            <person name="Pightling A."/>
            <person name="Rachubinski R."/>
            <person name="Salas D."/>
            <person name="Schlacht A."/>
            <person name="Suga H."/>
            <person name="Archibald J."/>
            <person name="Ball S.G."/>
            <person name="Clark G."/>
            <person name="Dacks J."/>
            <person name="Van Der Giezen M."/>
            <person name="Tsaousis A."/>
            <person name="Roger A."/>
        </authorList>
    </citation>
    <scope>NUCLEOTIDE SEQUENCE [LARGE SCALE GENOMIC DNA]</scope>
    <source>
        <strain evidence="3">ATCC 50177 / NandII</strain>
    </source>
</reference>
<dbReference type="Proteomes" id="UP000078348">
    <property type="component" value="Unassembled WGS sequence"/>
</dbReference>
<evidence type="ECO:0000313" key="2">
    <source>
        <dbReference type="EMBL" id="OAO11897.1"/>
    </source>
</evidence>
<gene>
    <name evidence="2" type="ORF">AV274_6401</name>
</gene>
<evidence type="ECO:0000259" key="1">
    <source>
        <dbReference type="Pfam" id="PF01857"/>
    </source>
</evidence>
<dbReference type="AlphaFoldDB" id="A0A196S751"/>
<dbReference type="InterPro" id="IPR002719">
    <property type="entry name" value="RB_B"/>
</dbReference>
<proteinExistence type="predicted"/>
<dbReference type="GO" id="GO:0051726">
    <property type="term" value="P:regulation of cell cycle"/>
    <property type="evidence" value="ECO:0007669"/>
    <property type="project" value="InterPro"/>
</dbReference>
<keyword evidence="3" id="KW-1185">Reference proteome</keyword>